<sequence>MMAEDSPKRRKANFNEAETEVLIEQVLKHEQLLFAAGPGRASPGQKRKVWELIRHKVNPVAACPRDVEDLKKRWRDLKRRDRSKLCRLSQGCGPPGPAAAAALGLGLLLAPEELPPAAAAPPGRHHLHRLHRLHHHHHHHRAYGSLLPAEAVPIVGGIDTLELPGAAVGEMGFNDDPGPSHQPGLEKVNLKEEIVVKVVEPEESSEDMAVVPPSQEQLPFLGTSGSGSSGKVKAKTKGRPQADQNEITEADLVQIQQTQMQVIQAGFDSVNHNLRLLQQGMQDLSNSLSIMAQTLVAIKNVYVKNNTGPTTYATASTQTAAGYLSPGSPQVSPTEDRGRAQVAGSSSRSSSCSSSSMSQEPGPSEFPRPPLRTIKKEHPNGCYYFCFADV</sequence>
<evidence type="ECO:0000313" key="3">
    <source>
        <dbReference type="Ensembl" id="ENSAPLP00020002490.1"/>
    </source>
</evidence>
<dbReference type="Pfam" id="PF13873">
    <property type="entry name" value="Myb_DNA-bind_5"/>
    <property type="match status" value="1"/>
</dbReference>
<dbReference type="PANTHER" id="PTHR23098">
    <property type="entry name" value="AGAP001331-PA-RELATED"/>
    <property type="match status" value="1"/>
</dbReference>
<evidence type="ECO:0000259" key="2">
    <source>
        <dbReference type="SMART" id="SM00717"/>
    </source>
</evidence>
<accession>A0A8B9SHB8</accession>
<name>A0A8B9SHB8_ANAPL</name>
<organism evidence="3 4">
    <name type="scientific">Anas platyrhynchos</name>
    <name type="common">Mallard</name>
    <name type="synonym">Anas boschas</name>
    <dbReference type="NCBI Taxonomy" id="8839"/>
    <lineage>
        <taxon>Eukaryota</taxon>
        <taxon>Metazoa</taxon>
        <taxon>Chordata</taxon>
        <taxon>Craniata</taxon>
        <taxon>Vertebrata</taxon>
        <taxon>Euteleostomi</taxon>
        <taxon>Archelosauria</taxon>
        <taxon>Archosauria</taxon>
        <taxon>Dinosauria</taxon>
        <taxon>Saurischia</taxon>
        <taxon>Theropoda</taxon>
        <taxon>Coelurosauria</taxon>
        <taxon>Aves</taxon>
        <taxon>Neognathae</taxon>
        <taxon>Galloanserae</taxon>
        <taxon>Anseriformes</taxon>
        <taxon>Anatidae</taxon>
        <taxon>Anatinae</taxon>
        <taxon>Anas</taxon>
    </lineage>
</organism>
<protein>
    <recommendedName>
        <fullName evidence="2">Myb-like domain-containing protein</fullName>
    </recommendedName>
</protein>
<dbReference type="Proteomes" id="UP000694400">
    <property type="component" value="Chromosome 5"/>
</dbReference>
<feature type="region of interest" description="Disordered" evidence="1">
    <location>
        <begin position="321"/>
        <end position="377"/>
    </location>
</feature>
<dbReference type="InterPro" id="IPR001005">
    <property type="entry name" value="SANT/Myb"/>
</dbReference>
<proteinExistence type="predicted"/>
<feature type="region of interest" description="Disordered" evidence="1">
    <location>
        <begin position="216"/>
        <end position="242"/>
    </location>
</feature>
<dbReference type="InterPro" id="IPR028002">
    <property type="entry name" value="Myb_DNA-bind_5"/>
</dbReference>
<evidence type="ECO:0000256" key="1">
    <source>
        <dbReference type="SAM" id="MobiDB-lite"/>
    </source>
</evidence>
<dbReference type="AlphaFoldDB" id="A0A8B9SHB8"/>
<feature type="domain" description="Myb-like" evidence="2">
    <location>
        <begin position="10"/>
        <end position="80"/>
    </location>
</feature>
<reference evidence="3" key="2">
    <citation type="submission" date="2025-08" db="UniProtKB">
        <authorList>
            <consortium name="Ensembl"/>
        </authorList>
    </citation>
    <scope>IDENTIFICATION</scope>
</reference>
<gene>
    <name evidence="3" type="primary">LOC101791601</name>
</gene>
<dbReference type="SMART" id="SM00717">
    <property type="entry name" value="SANT"/>
    <property type="match status" value="1"/>
</dbReference>
<reference evidence="3" key="1">
    <citation type="submission" date="2019-08" db="EMBL/GenBank/DDBJ databases">
        <title>Three high-quality genomes provides insights into domestication of ducks.</title>
        <authorList>
            <person name="Hou Z.C."/>
            <person name="Zhu F."/>
            <person name="Yin Z.T."/>
            <person name="Zhang F."/>
        </authorList>
    </citation>
    <scope>NUCLEOTIDE SEQUENCE [LARGE SCALE GENOMIC DNA]</scope>
</reference>
<dbReference type="KEGG" id="apla:101791601"/>
<reference evidence="3" key="3">
    <citation type="submission" date="2025-09" db="UniProtKB">
        <authorList>
            <consortium name="Ensembl"/>
        </authorList>
    </citation>
    <scope>IDENTIFICATION</scope>
</reference>
<dbReference type="Ensembl" id="ENSAPLT00020002672.1">
    <property type="protein sequence ID" value="ENSAPLP00020002490.1"/>
    <property type="gene ID" value="ENSAPLG00020001809.1"/>
</dbReference>
<feature type="compositionally biased region" description="Low complexity" evidence="1">
    <location>
        <begin position="345"/>
        <end position="358"/>
    </location>
</feature>
<dbReference type="GO" id="GO:0005634">
    <property type="term" value="C:nucleus"/>
    <property type="evidence" value="ECO:0007669"/>
    <property type="project" value="TreeGrafter"/>
</dbReference>
<dbReference type="OrthoDB" id="9940550at2759"/>
<dbReference type="PANTHER" id="PTHR23098:SF22">
    <property type="entry name" value="MYB-LIKE DOMAIN-CONTAINING PROTEIN"/>
    <property type="match status" value="1"/>
</dbReference>
<evidence type="ECO:0000313" key="4">
    <source>
        <dbReference type="Proteomes" id="UP000694400"/>
    </source>
</evidence>